<dbReference type="GeneID" id="19197066"/>
<evidence type="ECO:0000313" key="2">
    <source>
        <dbReference type="EMBL" id="EXJ57822.1"/>
    </source>
</evidence>
<feature type="domain" description="Heterokaryon incompatibility" evidence="1">
    <location>
        <begin position="9"/>
        <end position="148"/>
    </location>
</feature>
<dbReference type="HOGENOM" id="CLU_002639_8_3_1"/>
<comment type="caution">
    <text evidence="2">The sequence shown here is derived from an EMBL/GenBank/DDBJ whole genome shotgun (WGS) entry which is preliminary data.</text>
</comment>
<dbReference type="Pfam" id="PF06985">
    <property type="entry name" value="HET"/>
    <property type="match status" value="1"/>
</dbReference>
<protein>
    <recommendedName>
        <fullName evidence="1">Heterokaryon incompatibility domain-containing protein</fullName>
    </recommendedName>
</protein>
<dbReference type="InterPro" id="IPR010730">
    <property type="entry name" value="HET"/>
</dbReference>
<dbReference type="OrthoDB" id="4149406at2759"/>
<keyword evidence="3" id="KW-1185">Reference proteome</keyword>
<dbReference type="RefSeq" id="XP_007751139.1">
    <property type="nucleotide sequence ID" value="XM_007752949.1"/>
</dbReference>
<dbReference type="EMBL" id="AMGX01000033">
    <property type="protein sequence ID" value="EXJ57822.1"/>
    <property type="molecule type" value="Genomic_DNA"/>
</dbReference>
<reference evidence="2 3" key="1">
    <citation type="submission" date="2013-03" db="EMBL/GenBank/DDBJ databases">
        <title>The Genome Sequence of Cladophialophora psammophila CBS 110553.</title>
        <authorList>
            <consortium name="The Broad Institute Genomics Platform"/>
            <person name="Cuomo C."/>
            <person name="de Hoog S."/>
            <person name="Gorbushina A."/>
            <person name="Walker B."/>
            <person name="Young S.K."/>
            <person name="Zeng Q."/>
            <person name="Gargeya S."/>
            <person name="Fitzgerald M."/>
            <person name="Haas B."/>
            <person name="Abouelleil A."/>
            <person name="Allen A.W."/>
            <person name="Alvarado L."/>
            <person name="Arachchi H.M."/>
            <person name="Berlin A.M."/>
            <person name="Chapman S.B."/>
            <person name="Gainer-Dewar J."/>
            <person name="Goldberg J."/>
            <person name="Griggs A."/>
            <person name="Gujja S."/>
            <person name="Hansen M."/>
            <person name="Howarth C."/>
            <person name="Imamovic A."/>
            <person name="Ireland A."/>
            <person name="Larimer J."/>
            <person name="McCowan C."/>
            <person name="Murphy C."/>
            <person name="Pearson M."/>
            <person name="Poon T.W."/>
            <person name="Priest M."/>
            <person name="Roberts A."/>
            <person name="Saif S."/>
            <person name="Shea T."/>
            <person name="Sisk P."/>
            <person name="Sykes S."/>
            <person name="Wortman J."/>
            <person name="Nusbaum C."/>
            <person name="Birren B."/>
        </authorList>
    </citation>
    <scope>NUCLEOTIDE SEQUENCE [LARGE SCALE GENOMIC DNA]</scope>
    <source>
        <strain evidence="2 3">CBS 110553</strain>
    </source>
</reference>
<evidence type="ECO:0000259" key="1">
    <source>
        <dbReference type="Pfam" id="PF06985"/>
    </source>
</evidence>
<dbReference type="Proteomes" id="UP000019471">
    <property type="component" value="Unassembled WGS sequence"/>
</dbReference>
<dbReference type="STRING" id="1182543.W9VQ21"/>
<dbReference type="PANTHER" id="PTHR33112:SF16">
    <property type="entry name" value="HETEROKARYON INCOMPATIBILITY DOMAIN-CONTAINING PROTEIN"/>
    <property type="match status" value="1"/>
</dbReference>
<name>W9VQ21_9EURO</name>
<organism evidence="2 3">
    <name type="scientific">Cladophialophora psammophila CBS 110553</name>
    <dbReference type="NCBI Taxonomy" id="1182543"/>
    <lineage>
        <taxon>Eukaryota</taxon>
        <taxon>Fungi</taxon>
        <taxon>Dikarya</taxon>
        <taxon>Ascomycota</taxon>
        <taxon>Pezizomycotina</taxon>
        <taxon>Eurotiomycetes</taxon>
        <taxon>Chaetothyriomycetidae</taxon>
        <taxon>Chaetothyriales</taxon>
        <taxon>Herpotrichiellaceae</taxon>
        <taxon>Cladophialophora</taxon>
    </lineage>
</organism>
<dbReference type="PANTHER" id="PTHR33112">
    <property type="entry name" value="DOMAIN PROTEIN, PUTATIVE-RELATED"/>
    <property type="match status" value="1"/>
</dbReference>
<proteinExistence type="predicted"/>
<sequence>MLTMTAQNLKDMAEGIPADDKLPRVFKDAIKVTRSLKIKYLWIDALCIAQGDMEEWKTESLLMREIYPGAHVTISADAASTCDESFLTMPDREWRRSIYISGARQDLRSKIFAQLGHDRNSRVGQEECVGCFGGTEYNIHSRGWALQEALLSPRLVSFCFEQVYFGCEVGGISREDWEDLDWSHCVDGPSFNLNQLCQSWLRLSSRPAERDSYADSTTFKQIDADSELSVLWWEFLNEYAPRTLSEPDDRLPAISGLASHFKRTLGLQNAYCAGLWSKNFVRECAGIKMGLTFGIRLLNLLLGHGCLVPVRWHSHGE</sequence>
<evidence type="ECO:0000313" key="3">
    <source>
        <dbReference type="Proteomes" id="UP000019471"/>
    </source>
</evidence>
<gene>
    <name evidence="2" type="ORF">A1O5_12380</name>
</gene>
<dbReference type="AlphaFoldDB" id="W9VQ21"/>
<accession>W9VQ21</accession>